<dbReference type="Pfam" id="PF00733">
    <property type="entry name" value="Asn_synthase"/>
    <property type="match status" value="1"/>
</dbReference>
<evidence type="ECO:0000313" key="9">
    <source>
        <dbReference type="EMBL" id="MDG3006907.1"/>
    </source>
</evidence>
<dbReference type="SUPFAM" id="SSF52402">
    <property type="entry name" value="Adenine nucleotide alpha hydrolases-like"/>
    <property type="match status" value="1"/>
</dbReference>
<feature type="domain" description="Glutamine amidotransferase type-2" evidence="8">
    <location>
        <begin position="2"/>
        <end position="213"/>
    </location>
</feature>
<evidence type="ECO:0000256" key="4">
    <source>
        <dbReference type="ARBA" id="ARBA00022741"/>
    </source>
</evidence>
<dbReference type="InterPro" id="IPR001962">
    <property type="entry name" value="Asn_synthase"/>
</dbReference>
<keyword evidence="10" id="KW-1185">Reference proteome</keyword>
<reference evidence="9 10" key="1">
    <citation type="submission" date="2023-03" db="EMBL/GenBank/DDBJ databases">
        <title>Paludisphaera mucosa sp. nov. a novel planctomycete from northern fen.</title>
        <authorList>
            <person name="Ivanova A."/>
        </authorList>
    </citation>
    <scope>NUCLEOTIDE SEQUENCE [LARGE SCALE GENOMIC DNA]</scope>
    <source>
        <strain evidence="9 10">Pla2</strain>
    </source>
</reference>
<dbReference type="PIRSF" id="PIRSF001589">
    <property type="entry name" value="Asn_synthetase_glu-h"/>
    <property type="match status" value="1"/>
</dbReference>
<evidence type="ECO:0000256" key="5">
    <source>
        <dbReference type="ARBA" id="ARBA00022840"/>
    </source>
</evidence>
<proteinExistence type="inferred from homology"/>
<dbReference type="InterPro" id="IPR033738">
    <property type="entry name" value="AsnB_N"/>
</dbReference>
<keyword evidence="9" id="KW-0436">Ligase</keyword>
<evidence type="ECO:0000256" key="6">
    <source>
        <dbReference type="ARBA" id="ARBA00022962"/>
    </source>
</evidence>
<dbReference type="Gene3D" id="3.60.20.10">
    <property type="entry name" value="Glutamine Phosphoribosylpyrophosphate, subunit 1, domain 1"/>
    <property type="match status" value="1"/>
</dbReference>
<evidence type="ECO:0000259" key="8">
    <source>
        <dbReference type="PROSITE" id="PS51278"/>
    </source>
</evidence>
<dbReference type="CDD" id="cd00712">
    <property type="entry name" value="AsnB"/>
    <property type="match status" value="1"/>
</dbReference>
<keyword evidence="4" id="KW-0547">Nucleotide-binding</keyword>
<comment type="pathway">
    <text evidence="1">Amino-acid biosynthesis; L-asparagine biosynthesis; L-asparagine from L-aspartate (L-Gln route): step 1/1.</text>
</comment>
<dbReference type="InterPro" id="IPR029055">
    <property type="entry name" value="Ntn_hydrolases_N"/>
</dbReference>
<dbReference type="EC" id="6.3.5.4" evidence="3"/>
<dbReference type="PANTHER" id="PTHR43284">
    <property type="entry name" value="ASPARAGINE SYNTHETASE (GLUTAMINE-HYDROLYZING)"/>
    <property type="match status" value="1"/>
</dbReference>
<name>A0ABT6FH57_9BACT</name>
<dbReference type="GO" id="GO:0004066">
    <property type="term" value="F:asparagine synthase (glutamine-hydrolyzing) activity"/>
    <property type="evidence" value="ECO:0007669"/>
    <property type="project" value="UniProtKB-EC"/>
</dbReference>
<comment type="caution">
    <text evidence="9">The sequence shown here is derived from an EMBL/GenBank/DDBJ whole genome shotgun (WGS) entry which is preliminary data.</text>
</comment>
<comment type="catalytic activity">
    <reaction evidence="7">
        <text>L-aspartate + L-glutamine + ATP + H2O = L-asparagine + L-glutamate + AMP + diphosphate + H(+)</text>
        <dbReference type="Rhea" id="RHEA:12228"/>
        <dbReference type="ChEBI" id="CHEBI:15377"/>
        <dbReference type="ChEBI" id="CHEBI:15378"/>
        <dbReference type="ChEBI" id="CHEBI:29985"/>
        <dbReference type="ChEBI" id="CHEBI:29991"/>
        <dbReference type="ChEBI" id="CHEBI:30616"/>
        <dbReference type="ChEBI" id="CHEBI:33019"/>
        <dbReference type="ChEBI" id="CHEBI:58048"/>
        <dbReference type="ChEBI" id="CHEBI:58359"/>
        <dbReference type="ChEBI" id="CHEBI:456215"/>
        <dbReference type="EC" id="6.3.5.4"/>
    </reaction>
</comment>
<evidence type="ECO:0000256" key="3">
    <source>
        <dbReference type="ARBA" id="ARBA00012737"/>
    </source>
</evidence>
<keyword evidence="5" id="KW-0067">ATP-binding</keyword>
<evidence type="ECO:0000256" key="1">
    <source>
        <dbReference type="ARBA" id="ARBA00005187"/>
    </source>
</evidence>
<sequence length="669" mass="73979">MCGIAGALDLRGRREFPAARLLAMTAAIAHRGPEDEQVHIEPGVALGARRLAIVDLAGGRQPLCNEDGTVWVAQNGEIFEYPEIQQELLARGHTLSTRCDTELWVHLYEDLGRGMFDKARGQYAVSLWDRKERALFLGRDRVGICPLYYAEVDGWLLWGSEIKAILASGMIDARADRRGIDVFFNTFCASTSRTFFEGINILSPGHFLAVKDGRIETIRYWDLDFPDAGDERRLKDPTPLIDELEHLMRQAVERRLRGDVPVVSYISGGLDSTVVLGLSSRQRGYAVPSFTIGLNKAGPDERSQAVESAEALGSKLTMVTMDRADIINAYPELIRAAEGPVMDSSAACLMRLAKAVHDQGYKVALTGEGADEALAGYPWFKSQQVRNVLRRTVGNWAPSKIRDVIVGSMHGDPAHLPPRHGFQGVRTAQQDVYDLMGQARTFLYSGAMWSDLGAYSAYDDLDISNERFTRWAPLNQSLYVGYKVMLAGLLLHGKGDRVAMNSSVEARYPLLDEDVVAFCASIAPEYKLKGLTDKWILRQVAARTLPKKIANRPKTMFRASRSEAFFDAGRPAWVDQLLSPESLRRTGYFDVESVAREVASHGRFPKFTPKRIIMDLSLTCVAATQLWHHTFLGGGLCELPTWTPPRSASADLPDGLDATSYHGAVASGV</sequence>
<dbReference type="Gene3D" id="3.40.50.620">
    <property type="entry name" value="HUPs"/>
    <property type="match status" value="1"/>
</dbReference>
<dbReference type="RefSeq" id="WP_277863198.1">
    <property type="nucleotide sequence ID" value="NZ_JARRAG010000002.1"/>
</dbReference>
<dbReference type="EMBL" id="JARRAG010000002">
    <property type="protein sequence ID" value="MDG3006907.1"/>
    <property type="molecule type" value="Genomic_DNA"/>
</dbReference>
<dbReference type="Pfam" id="PF13537">
    <property type="entry name" value="GATase_7"/>
    <property type="match status" value="1"/>
</dbReference>
<comment type="similarity">
    <text evidence="2">Belongs to the asparagine synthetase family.</text>
</comment>
<evidence type="ECO:0000256" key="2">
    <source>
        <dbReference type="ARBA" id="ARBA00005752"/>
    </source>
</evidence>
<protein>
    <recommendedName>
        <fullName evidence="3">asparagine synthase (glutamine-hydrolyzing)</fullName>
        <ecNumber evidence="3">6.3.5.4</ecNumber>
    </recommendedName>
</protein>
<dbReference type="PROSITE" id="PS51278">
    <property type="entry name" value="GATASE_TYPE_2"/>
    <property type="match status" value="1"/>
</dbReference>
<organism evidence="9 10">
    <name type="scientific">Paludisphaera mucosa</name>
    <dbReference type="NCBI Taxonomy" id="3030827"/>
    <lineage>
        <taxon>Bacteria</taxon>
        <taxon>Pseudomonadati</taxon>
        <taxon>Planctomycetota</taxon>
        <taxon>Planctomycetia</taxon>
        <taxon>Isosphaerales</taxon>
        <taxon>Isosphaeraceae</taxon>
        <taxon>Paludisphaera</taxon>
    </lineage>
</organism>
<dbReference type="InterPro" id="IPR017932">
    <property type="entry name" value="GATase_2_dom"/>
</dbReference>
<dbReference type="CDD" id="cd01991">
    <property type="entry name" value="Asn_synthase_B_C"/>
    <property type="match status" value="1"/>
</dbReference>
<dbReference type="InterPro" id="IPR014729">
    <property type="entry name" value="Rossmann-like_a/b/a_fold"/>
</dbReference>
<accession>A0ABT6FH57</accession>
<dbReference type="PANTHER" id="PTHR43284:SF1">
    <property type="entry name" value="ASPARAGINE SYNTHETASE"/>
    <property type="match status" value="1"/>
</dbReference>
<dbReference type="Proteomes" id="UP001216907">
    <property type="component" value="Unassembled WGS sequence"/>
</dbReference>
<dbReference type="NCBIfam" id="TIGR01536">
    <property type="entry name" value="asn_synth_AEB"/>
    <property type="match status" value="1"/>
</dbReference>
<evidence type="ECO:0000313" key="10">
    <source>
        <dbReference type="Proteomes" id="UP001216907"/>
    </source>
</evidence>
<dbReference type="InterPro" id="IPR006426">
    <property type="entry name" value="Asn_synth_AEB"/>
</dbReference>
<gene>
    <name evidence="9" type="primary">asnB</name>
    <name evidence="9" type="ORF">PZE19_24310</name>
</gene>
<dbReference type="InterPro" id="IPR051786">
    <property type="entry name" value="ASN_synthetase/amidase"/>
</dbReference>
<keyword evidence="6" id="KW-0315">Glutamine amidotransferase</keyword>
<evidence type="ECO:0000256" key="7">
    <source>
        <dbReference type="ARBA" id="ARBA00048741"/>
    </source>
</evidence>
<dbReference type="SUPFAM" id="SSF56235">
    <property type="entry name" value="N-terminal nucleophile aminohydrolases (Ntn hydrolases)"/>
    <property type="match status" value="1"/>
</dbReference>